<name>A0A318QG02_9PROT</name>
<accession>A0A318QG02</accession>
<dbReference type="AlphaFoldDB" id="A0A318QG02"/>
<dbReference type="InterPro" id="IPR037883">
    <property type="entry name" value="Knr4/Smi1-like_sf"/>
</dbReference>
<dbReference type="RefSeq" id="WP_110570215.1">
    <property type="nucleotide sequence ID" value="NZ_CP137147.1"/>
</dbReference>
<keyword evidence="3" id="KW-1185">Reference proteome</keyword>
<sequence>MIKLICEAGKISDKEIVQYEEELGFLFSDAYKDFLKNHNGSELPNNYIDIPPGQGACVSKILPVEEIESCIKIINDDVVTYNYFPFAADDCGNYFLMDKGGHCIYFYDHEYMGKEAITKITGSLDCFLQDIKPVSLNDLPMPQGRVLYMNEEILNKFRSAGGQKK</sequence>
<evidence type="ECO:0000259" key="1">
    <source>
        <dbReference type="SMART" id="SM00860"/>
    </source>
</evidence>
<proteinExistence type="predicted"/>
<feature type="domain" description="Knr4/Smi1-like" evidence="1">
    <location>
        <begin position="10"/>
        <end position="130"/>
    </location>
</feature>
<evidence type="ECO:0000313" key="2">
    <source>
        <dbReference type="EMBL" id="PYD77490.1"/>
    </source>
</evidence>
<dbReference type="SMART" id="SM00860">
    <property type="entry name" value="SMI1_KNR4"/>
    <property type="match status" value="1"/>
</dbReference>
<organism evidence="2 3">
    <name type="scientific">Komagataeibacter sucrofermentans</name>
    <dbReference type="NCBI Taxonomy" id="1053551"/>
    <lineage>
        <taxon>Bacteria</taxon>
        <taxon>Pseudomonadati</taxon>
        <taxon>Pseudomonadota</taxon>
        <taxon>Alphaproteobacteria</taxon>
        <taxon>Acetobacterales</taxon>
        <taxon>Acetobacteraceae</taxon>
        <taxon>Komagataeibacter</taxon>
    </lineage>
</organism>
<dbReference type="OrthoDB" id="4103969at2"/>
<dbReference type="EMBL" id="NKUA01000041">
    <property type="protein sequence ID" value="PYD77490.1"/>
    <property type="molecule type" value="Genomic_DNA"/>
</dbReference>
<dbReference type="Proteomes" id="UP000247814">
    <property type="component" value="Unassembled WGS sequence"/>
</dbReference>
<dbReference type="Pfam" id="PF09346">
    <property type="entry name" value="SMI1_KNR4"/>
    <property type="match status" value="1"/>
</dbReference>
<dbReference type="InterPro" id="IPR018958">
    <property type="entry name" value="Knr4/Smi1-like_dom"/>
</dbReference>
<evidence type="ECO:0000313" key="3">
    <source>
        <dbReference type="Proteomes" id="UP000247814"/>
    </source>
</evidence>
<comment type="caution">
    <text evidence="2">The sequence shown here is derived from an EMBL/GenBank/DDBJ whole genome shotgun (WGS) entry which is preliminary data.</text>
</comment>
<protein>
    <recommendedName>
        <fullName evidence="1">Knr4/Smi1-like domain-containing protein</fullName>
    </recommendedName>
</protein>
<dbReference type="SUPFAM" id="SSF160631">
    <property type="entry name" value="SMI1/KNR4-like"/>
    <property type="match status" value="1"/>
</dbReference>
<gene>
    <name evidence="2" type="ORF">CFR77_15100</name>
</gene>
<dbReference type="Gene3D" id="3.40.1580.10">
    <property type="entry name" value="SMI1/KNR4-like"/>
    <property type="match status" value="1"/>
</dbReference>
<reference evidence="2 3" key="1">
    <citation type="submission" date="2017-07" db="EMBL/GenBank/DDBJ databases">
        <title>A draft genome sequence of Komagataeibacter sucrofermentans LMG 18788.</title>
        <authorList>
            <person name="Skraban J."/>
            <person name="Cleenwerck I."/>
            <person name="Vandamme P."/>
            <person name="Trcek J."/>
        </authorList>
    </citation>
    <scope>NUCLEOTIDE SEQUENCE [LARGE SCALE GENOMIC DNA]</scope>
    <source>
        <strain evidence="2 3">LMG 18788</strain>
    </source>
</reference>